<feature type="chain" id="PRO_5041930878" description="Plasminogen" evidence="22">
    <location>
        <begin position="20"/>
        <end position="804"/>
    </location>
</feature>
<dbReference type="InterPro" id="IPR018056">
    <property type="entry name" value="Kringle_CS"/>
</dbReference>
<comment type="function">
    <text evidence="18">Plasmin dissolves the fibrin of blood clots and acts as a proteolytic factor in a variety of other processes including embryonic development, tissue remodeling, tumor invasion, and inflammation. In ovulation, weakens the walls of the Graafian follicle. It activates the urokinase-type plasminogen activator, collagenases and several complement zymogens, such as C1 and C5. Cleavage of fibronectin and laminin leads to cell detachment and apoptosis. Also cleaves fibrin, thrombospondin and von Willebrand factor. Its role in tissue remodeling and tumor invasion may be modulated by CSPG4. Binds to cells.</text>
</comment>
<evidence type="ECO:0000256" key="10">
    <source>
        <dbReference type="ARBA" id="ARBA00022737"/>
    </source>
</evidence>
<dbReference type="InterPro" id="IPR001254">
    <property type="entry name" value="Trypsin_dom"/>
</dbReference>
<keyword evidence="9 22" id="KW-0732">Signal</keyword>
<evidence type="ECO:0000256" key="5">
    <source>
        <dbReference type="ARBA" id="ARBA00022525"/>
    </source>
</evidence>
<evidence type="ECO:0000256" key="12">
    <source>
        <dbReference type="ARBA" id="ARBA00022825"/>
    </source>
</evidence>
<dbReference type="SMART" id="SM00473">
    <property type="entry name" value="PAN_AP"/>
    <property type="match status" value="1"/>
</dbReference>
<dbReference type="SUPFAM" id="SSF57414">
    <property type="entry name" value="Hairpin loop containing domain-like"/>
    <property type="match status" value="1"/>
</dbReference>
<comment type="subcellular location">
    <subcellularLocation>
        <location evidence="2 18">Secreted</location>
    </subcellularLocation>
</comment>
<evidence type="ECO:0000256" key="21">
    <source>
        <dbReference type="PROSITE-ProRule" id="PRU00121"/>
    </source>
</evidence>
<name>A0AAD8GBQ6_ACIOX</name>
<evidence type="ECO:0000256" key="13">
    <source>
        <dbReference type="ARBA" id="ARBA00023145"/>
    </source>
</evidence>
<feature type="domain" description="Peptidase S1" evidence="24">
    <location>
        <begin position="576"/>
        <end position="803"/>
    </location>
</feature>
<keyword evidence="13" id="KW-0865">Zymogen</keyword>
<feature type="binding site" evidence="20">
    <location>
        <position position="172"/>
    </location>
    <ligand>
        <name>L-lysine</name>
        <dbReference type="ChEBI" id="CHEBI:32551"/>
    </ligand>
</feature>
<dbReference type="SUPFAM" id="SSF50494">
    <property type="entry name" value="Trypsin-like serine proteases"/>
    <property type="match status" value="1"/>
</dbReference>
<evidence type="ECO:0000256" key="4">
    <source>
        <dbReference type="ARBA" id="ARBA00020043"/>
    </source>
</evidence>
<feature type="disulfide bond" evidence="21">
    <location>
        <begin position="206"/>
        <end position="245"/>
    </location>
</feature>
<dbReference type="Pfam" id="PF00089">
    <property type="entry name" value="Trypsin"/>
    <property type="match status" value="1"/>
</dbReference>
<dbReference type="FunFam" id="2.40.10.10:FF:000003">
    <property type="entry name" value="Transmembrane serine protease 3"/>
    <property type="match status" value="1"/>
</dbReference>
<dbReference type="Pfam" id="PF00024">
    <property type="entry name" value="PAN_1"/>
    <property type="match status" value="1"/>
</dbReference>
<dbReference type="GO" id="GO:0007596">
    <property type="term" value="P:blood coagulation"/>
    <property type="evidence" value="ECO:0007669"/>
    <property type="project" value="UniProtKB-UniRule"/>
</dbReference>
<feature type="disulfide bond" evidence="21">
    <location>
        <begin position="275"/>
        <end position="352"/>
    </location>
</feature>
<dbReference type="PROSITE" id="PS50240">
    <property type="entry name" value="TRYPSIN_DOM"/>
    <property type="match status" value="1"/>
</dbReference>
<accession>A0AAD8GBQ6</accession>
<feature type="binding site" evidence="20">
    <location>
        <position position="423"/>
    </location>
    <ligand>
        <name>L-lysine</name>
        <dbReference type="ChEBI" id="CHEBI:32551"/>
    </ligand>
</feature>
<evidence type="ECO:0000313" key="27">
    <source>
        <dbReference type="Proteomes" id="UP001230051"/>
    </source>
</evidence>
<dbReference type="SUPFAM" id="SSF57440">
    <property type="entry name" value="Kringle-like"/>
    <property type="match status" value="5"/>
</dbReference>
<evidence type="ECO:0000256" key="11">
    <source>
        <dbReference type="ARBA" id="ARBA00022801"/>
    </source>
</evidence>
<dbReference type="GO" id="GO:0042730">
    <property type="term" value="P:fibrinolysis"/>
    <property type="evidence" value="ECO:0007669"/>
    <property type="project" value="UniProtKB-UniRule"/>
</dbReference>
<comment type="function">
    <text evidence="17">Plasmin dissolves the fibrin of blood clots and acts as a proteolytic factor in a variety of other processes including embryonic development, tissue remodeling, tumor invasion, and inflammation. In ovulation, weakens the walls of the Graafian follicle. It activates the urokinase-type plasminogen activator, collagenases and several complement zymogens, such as C1, C4 and C5. Cleavage of fibronectin and laminin leads to cell detachment and apoptosis. Also cleaves fibrin, thrombospondin and von Willebrand factor. Its role in tissue remodeling and tumor invasion may be modulated by CSPG4. Binds to cells.</text>
</comment>
<feature type="signal peptide" evidence="22">
    <location>
        <begin position="1"/>
        <end position="19"/>
    </location>
</feature>
<evidence type="ECO:0000256" key="2">
    <source>
        <dbReference type="ARBA" id="ARBA00004613"/>
    </source>
</evidence>
<evidence type="ECO:0000259" key="25">
    <source>
        <dbReference type="PROSITE" id="PS50948"/>
    </source>
</evidence>
<feature type="domain" description="Kringle" evidence="23">
    <location>
        <begin position="102"/>
        <end position="181"/>
    </location>
</feature>
<proteinExistence type="inferred from homology"/>
<protein>
    <recommendedName>
        <fullName evidence="4 18">Plasminogen</fullName>
        <ecNumber evidence="3 18">3.4.21.7</ecNumber>
    </recommendedName>
</protein>
<feature type="domain" description="Kringle" evidence="23">
    <location>
        <begin position="477"/>
        <end position="557"/>
    </location>
</feature>
<keyword evidence="6" id="KW-0597">Phosphoprotein</keyword>
<dbReference type="GO" id="GO:0006508">
    <property type="term" value="P:proteolysis"/>
    <property type="evidence" value="ECO:0007669"/>
    <property type="project" value="UniProtKB-KW"/>
</dbReference>
<feature type="disulfide bond" evidence="21">
    <location>
        <begin position="368"/>
        <end position="445"/>
    </location>
</feature>
<dbReference type="FunFam" id="2.40.20.10:FF:000004">
    <property type="entry name" value="Hepatocyte growth factor"/>
    <property type="match status" value="1"/>
</dbReference>
<dbReference type="PROSITE" id="PS50948">
    <property type="entry name" value="PAN"/>
    <property type="match status" value="1"/>
</dbReference>
<keyword evidence="15 21" id="KW-1015">Disulfide bond</keyword>
<dbReference type="FunFam" id="3.50.4.10:FF:000027">
    <property type="entry name" value="Plasminogen"/>
    <property type="match status" value="1"/>
</dbReference>
<dbReference type="Gene3D" id="3.50.4.10">
    <property type="entry name" value="Hepatocyte Growth Factor"/>
    <property type="match status" value="1"/>
</dbReference>
<dbReference type="GO" id="GO:0005102">
    <property type="term" value="F:signaling receptor binding"/>
    <property type="evidence" value="ECO:0007669"/>
    <property type="project" value="TreeGrafter"/>
</dbReference>
<feature type="active site" description="Charge relay system" evidence="19">
    <location>
        <position position="755"/>
    </location>
</feature>
<keyword evidence="18" id="KW-0094">Blood coagulation</keyword>
<keyword evidence="7 21" id="KW-0420">Kringle</keyword>
<dbReference type="CDD" id="cd00190">
    <property type="entry name" value="Tryp_SPc"/>
    <property type="match status" value="1"/>
</dbReference>
<feature type="disulfide bond" evidence="21">
    <location>
        <begin position="324"/>
        <end position="347"/>
    </location>
</feature>
<evidence type="ECO:0000256" key="20">
    <source>
        <dbReference type="PIRSR" id="PIRSR001150-2"/>
    </source>
</evidence>
<feature type="domain" description="Kringle" evidence="23">
    <location>
        <begin position="184"/>
        <end position="262"/>
    </location>
</feature>
<evidence type="ECO:0000256" key="18">
    <source>
        <dbReference type="PIRNR" id="PIRNR001150"/>
    </source>
</evidence>
<keyword evidence="27" id="KW-1185">Reference proteome</keyword>
<dbReference type="SMART" id="SM00130">
    <property type="entry name" value="KR"/>
    <property type="match status" value="5"/>
</dbReference>
<keyword evidence="11 18" id="KW-0378">Hydrolase</keyword>
<dbReference type="PROSITE" id="PS50070">
    <property type="entry name" value="KRINGLE_2"/>
    <property type="match status" value="5"/>
</dbReference>
<evidence type="ECO:0000256" key="14">
    <source>
        <dbReference type="ARBA" id="ARBA00023148"/>
    </source>
</evidence>
<comment type="catalytic activity">
    <reaction evidence="1 18">
        <text>Preferential cleavage: Lys-|-Xaa &gt; Arg-|-Xaa, higher selectivity than trypsin. Converts fibrin into soluble products.</text>
        <dbReference type="EC" id="3.4.21.7"/>
    </reaction>
</comment>
<dbReference type="Gene3D" id="2.40.20.10">
    <property type="entry name" value="Plasminogen Kringle 4"/>
    <property type="match status" value="5"/>
</dbReference>
<dbReference type="InterPro" id="IPR043504">
    <property type="entry name" value="Peptidase_S1_PA_chymotrypsin"/>
</dbReference>
<evidence type="ECO:0000256" key="15">
    <source>
        <dbReference type="ARBA" id="ARBA00023157"/>
    </source>
</evidence>
<reference evidence="26" key="1">
    <citation type="submission" date="2022-02" db="EMBL/GenBank/DDBJ databases">
        <title>Atlantic sturgeon de novo genome assembly.</title>
        <authorList>
            <person name="Stock M."/>
            <person name="Klopp C."/>
            <person name="Guiguen Y."/>
            <person name="Cabau C."/>
            <person name="Parinello H."/>
            <person name="Santidrian Yebra-Pimentel E."/>
            <person name="Kuhl H."/>
            <person name="Dirks R.P."/>
            <person name="Guessner J."/>
            <person name="Wuertz S."/>
            <person name="Du K."/>
            <person name="Schartl M."/>
        </authorList>
    </citation>
    <scope>NUCLEOTIDE SEQUENCE</scope>
    <source>
        <strain evidence="26">STURGEONOMICS-FGT-2020</strain>
        <tissue evidence="26">Whole blood</tissue>
    </source>
</reference>
<feature type="domain" description="Apple" evidence="25">
    <location>
        <begin position="4"/>
        <end position="98"/>
    </location>
</feature>
<dbReference type="FunFam" id="2.40.20.10:FF:000011">
    <property type="entry name" value="Plasminogen"/>
    <property type="match status" value="1"/>
</dbReference>
<dbReference type="PRINTS" id="PR00018">
    <property type="entry name" value="KRINGLE"/>
</dbReference>
<feature type="binding site" evidence="20">
    <location>
        <position position="158"/>
    </location>
    <ligand>
        <name>L-lysine</name>
        <dbReference type="ChEBI" id="CHEBI:32551"/>
    </ligand>
</feature>
<evidence type="ECO:0000256" key="9">
    <source>
        <dbReference type="ARBA" id="ARBA00022729"/>
    </source>
</evidence>
<keyword evidence="12 18" id="KW-0720">Serine protease</keyword>
<evidence type="ECO:0000256" key="22">
    <source>
        <dbReference type="SAM" id="SignalP"/>
    </source>
</evidence>
<organism evidence="26 27">
    <name type="scientific">Acipenser oxyrinchus oxyrinchus</name>
    <dbReference type="NCBI Taxonomy" id="40147"/>
    <lineage>
        <taxon>Eukaryota</taxon>
        <taxon>Metazoa</taxon>
        <taxon>Chordata</taxon>
        <taxon>Craniata</taxon>
        <taxon>Vertebrata</taxon>
        <taxon>Euteleostomi</taxon>
        <taxon>Actinopterygii</taxon>
        <taxon>Chondrostei</taxon>
        <taxon>Acipenseriformes</taxon>
        <taxon>Acipenseridae</taxon>
        <taxon>Acipenser</taxon>
    </lineage>
</organism>
<feature type="disulfide bond" evidence="21">
    <location>
        <begin position="234"/>
        <end position="257"/>
    </location>
</feature>
<sequence length="804" mass="90822">MVTCKAALLLFTVLHSVTASSLDDYIKTEGVWILAVQKNYYTTKTNLECAEKCNTETKFTCRSFRYTNKDQECITHTDNRKTAQILQRRDTAFYEKKVYLIECKEDNGVNYRGSLSKTASGKTCQQWASSTPHRPNVTPTTHPHADLESNFCRNPDKDQQGPWCYTNDPELRWEYCQIQDCNEECMDCRGEDYRGKAAKTESGYVCQRWDSQTPHSHGYLPNLFTDKSLEENYCRNPDGKPRPWCFTTNPLKRWESCSIPLCVTEPLTITPEVTCVTGDGSSYRGTISVTESGKTCQAWDSHTPQKHLRTPENYPCKGLEKNYCRNPDNERMPWCYTTDPTTRWEYCKVPRCDAQPETEPVVPPVLDCYVDNGKTYRGITSETISGKKCQSWSSMKPHSHNKTPQSFPDADLRRNYCRNPDDDWAPWCYTTEPSVEREYCNITKCPSVPSNAATIKVKLSVEPSKPEVPPQKPDAKECIVGNGKDYRGTMSTTVLGVTCQEWASNIPHHHESFTPQTHPDKGLDSNYCRNPDGDVNGPWCYTTDPDKKSDTCQIPKCEAMDCGYSAVEPKRCFGRIVGGCVSRPYSWPWQISLRTSFNIHFCGGTLIHPQWVLTAVHCLERSSKPSRYKVFLGIFTEKADEPSKQVKDVERLVWGPKGTDIALIKLTSPALLNDKVQPACLPEKNYIVPSGTECYVTGWGHTKGTGGDGVLKETSFPVLDTKMCNRPEYLDDRVKVHEMCAGNLEGGTDTCQNDSGGPLVCYQDRSFVLQGVTSWGLGCANAMKPGVYARVSYFVDWIEKTIKS</sequence>
<feature type="disulfide bond" evidence="21">
    <location>
        <begin position="389"/>
        <end position="428"/>
    </location>
</feature>
<dbReference type="Pfam" id="PF00051">
    <property type="entry name" value="Kringle"/>
    <property type="match status" value="5"/>
</dbReference>
<dbReference type="GO" id="GO:0004252">
    <property type="term" value="F:serine-type endopeptidase activity"/>
    <property type="evidence" value="ECO:0007669"/>
    <property type="project" value="UniProtKB-UniRule"/>
</dbReference>
<dbReference type="Gene3D" id="2.40.10.10">
    <property type="entry name" value="Trypsin-like serine proteases"/>
    <property type="match status" value="1"/>
</dbReference>
<dbReference type="PANTHER" id="PTHR24261:SF13">
    <property type="entry name" value="PLASMINOGEN"/>
    <property type="match status" value="1"/>
</dbReference>
<feature type="active site" description="Charge relay system" evidence="19">
    <location>
        <position position="660"/>
    </location>
</feature>
<keyword evidence="18" id="KW-0356">Hemostasis</keyword>
<dbReference type="InterPro" id="IPR038178">
    <property type="entry name" value="Kringle_sf"/>
</dbReference>
<keyword evidence="14 18" id="KW-0797">Tissue remodeling</keyword>
<dbReference type="SMART" id="SM00020">
    <property type="entry name" value="Tryp_SPc"/>
    <property type="match status" value="1"/>
</dbReference>
<evidence type="ECO:0000259" key="24">
    <source>
        <dbReference type="PROSITE" id="PS50240"/>
    </source>
</evidence>
<evidence type="ECO:0000256" key="7">
    <source>
        <dbReference type="ARBA" id="ARBA00022572"/>
    </source>
</evidence>
<feature type="disulfide bond" evidence="21">
    <location>
        <begin position="417"/>
        <end position="440"/>
    </location>
</feature>
<comment type="similarity">
    <text evidence="18">Belongs to the peptidase S1 family. Plasminogen subfamily.</text>
</comment>
<comment type="caution">
    <text evidence="26">The sequence shown here is derived from an EMBL/GenBank/DDBJ whole genome shotgun (WGS) entry which is preliminary data.</text>
</comment>
<comment type="caution">
    <text evidence="21">Lacks conserved residue(s) required for the propagation of feature annotation.</text>
</comment>
<dbReference type="InterPro" id="IPR023317">
    <property type="entry name" value="Pept_S1A_plasmin"/>
</dbReference>
<dbReference type="InterPro" id="IPR009003">
    <property type="entry name" value="Peptidase_S1_PA"/>
</dbReference>
<keyword evidence="8 18" id="KW-0645">Protease</keyword>
<keyword evidence="5 18" id="KW-0964">Secreted</keyword>
<dbReference type="PRINTS" id="PR00722">
    <property type="entry name" value="CHYMOTRYPSIN"/>
</dbReference>
<evidence type="ECO:0000259" key="23">
    <source>
        <dbReference type="PROSITE" id="PS50070"/>
    </source>
</evidence>
<feature type="active site" description="Charge relay system" evidence="19">
    <location>
        <position position="617"/>
    </location>
</feature>
<dbReference type="InterPro" id="IPR003609">
    <property type="entry name" value="Pan_app"/>
</dbReference>
<evidence type="ECO:0000256" key="6">
    <source>
        <dbReference type="ARBA" id="ARBA00022553"/>
    </source>
</evidence>
<dbReference type="InterPro" id="IPR050759">
    <property type="entry name" value="Serine_protease_kringle"/>
</dbReference>
<evidence type="ECO:0000313" key="26">
    <source>
        <dbReference type="EMBL" id="KAK1171496.1"/>
    </source>
</evidence>
<dbReference type="InterPro" id="IPR001314">
    <property type="entry name" value="Peptidase_S1A"/>
</dbReference>
<evidence type="ECO:0000256" key="8">
    <source>
        <dbReference type="ARBA" id="ARBA00022670"/>
    </source>
</evidence>
<dbReference type="FunFam" id="2.40.20.10:FF:000025">
    <property type="entry name" value="Plasminogen"/>
    <property type="match status" value="2"/>
</dbReference>
<feature type="disulfide bond" evidence="21">
    <location>
        <begin position="296"/>
        <end position="335"/>
    </location>
</feature>
<dbReference type="CDD" id="cd01099">
    <property type="entry name" value="PAN_AP_HGF"/>
    <property type="match status" value="1"/>
</dbReference>
<gene>
    <name evidence="26" type="primary">PLG</name>
    <name evidence="26" type="ORF">AOXY_G6336</name>
</gene>
<dbReference type="GO" id="GO:0048771">
    <property type="term" value="P:tissue remodeling"/>
    <property type="evidence" value="ECO:0007669"/>
    <property type="project" value="UniProtKB-UniRule"/>
</dbReference>
<dbReference type="InterPro" id="IPR013806">
    <property type="entry name" value="Kringle-like"/>
</dbReference>
<evidence type="ECO:0000256" key="19">
    <source>
        <dbReference type="PIRSR" id="PIRSR001150-1"/>
    </source>
</evidence>
<evidence type="ECO:0000256" key="3">
    <source>
        <dbReference type="ARBA" id="ARBA00012184"/>
    </source>
</evidence>
<comment type="activity regulation">
    <text evidence="18">Converted into plasmin by plasminogen activators, both plasminogen and its activator being bound to fibrin.</text>
</comment>
<evidence type="ECO:0000256" key="16">
    <source>
        <dbReference type="ARBA" id="ARBA00023281"/>
    </source>
</evidence>
<keyword evidence="10" id="KW-0677">Repeat</keyword>
<dbReference type="CDD" id="cd00108">
    <property type="entry name" value="KR"/>
    <property type="match status" value="5"/>
</dbReference>
<dbReference type="EMBL" id="JAGXEW010000005">
    <property type="protein sequence ID" value="KAK1171496.1"/>
    <property type="molecule type" value="Genomic_DNA"/>
</dbReference>
<dbReference type="GO" id="GO:0005615">
    <property type="term" value="C:extracellular space"/>
    <property type="evidence" value="ECO:0007669"/>
    <property type="project" value="TreeGrafter"/>
</dbReference>
<evidence type="ECO:0000256" key="1">
    <source>
        <dbReference type="ARBA" id="ARBA00000717"/>
    </source>
</evidence>
<feature type="disulfide bond" evidence="21">
    <location>
        <begin position="185"/>
        <end position="262"/>
    </location>
</feature>
<feature type="domain" description="Kringle" evidence="23">
    <location>
        <begin position="274"/>
        <end position="352"/>
    </location>
</feature>
<keyword evidence="16 18" id="KW-0280">Fibrinolysis</keyword>
<dbReference type="PIRSF" id="PIRSF001150">
    <property type="entry name" value="Plasmin"/>
    <property type="match status" value="1"/>
</dbReference>
<dbReference type="PROSITE" id="PS00021">
    <property type="entry name" value="KRINGLE_1"/>
    <property type="match status" value="5"/>
</dbReference>
<feature type="domain" description="Kringle" evidence="23">
    <location>
        <begin position="367"/>
        <end position="445"/>
    </location>
</feature>
<dbReference type="AlphaFoldDB" id="A0AAD8GBQ6"/>
<dbReference type="EC" id="3.4.21.7" evidence="3 18"/>
<dbReference type="InterPro" id="IPR000001">
    <property type="entry name" value="Kringle"/>
</dbReference>
<dbReference type="Proteomes" id="UP001230051">
    <property type="component" value="Unassembled WGS sequence"/>
</dbReference>
<dbReference type="PANTHER" id="PTHR24261">
    <property type="entry name" value="PLASMINOGEN-RELATED"/>
    <property type="match status" value="1"/>
</dbReference>
<evidence type="ECO:0000256" key="17">
    <source>
        <dbReference type="ARBA" id="ARBA00093290"/>
    </source>
</evidence>